<keyword evidence="8" id="KW-0625">Polysaccharide transport</keyword>
<gene>
    <name evidence="17" type="ORF">LNKW23_15440</name>
</gene>
<proteinExistence type="inferred from homology"/>
<keyword evidence="13" id="KW-0998">Cell outer membrane</keyword>
<protein>
    <recommendedName>
        <fullName evidence="19">Sugar transporter</fullName>
    </recommendedName>
</protein>
<evidence type="ECO:0000256" key="12">
    <source>
        <dbReference type="ARBA" id="ARBA00023139"/>
    </source>
</evidence>
<dbReference type="Gene3D" id="3.10.560.10">
    <property type="entry name" value="Outer membrane lipoprotein wza domain like"/>
    <property type="match status" value="2"/>
</dbReference>
<comment type="caution">
    <text evidence="17">The sequence shown here is derived from an EMBL/GenBank/DDBJ whole genome shotgun (WGS) entry which is preliminary data.</text>
</comment>
<evidence type="ECO:0000256" key="10">
    <source>
        <dbReference type="ARBA" id="ARBA00023114"/>
    </source>
</evidence>
<organism evidence="17 18">
    <name type="scientific">Paralimibaculum aggregatum</name>
    <dbReference type="NCBI Taxonomy" id="3036245"/>
    <lineage>
        <taxon>Bacteria</taxon>
        <taxon>Pseudomonadati</taxon>
        <taxon>Pseudomonadota</taxon>
        <taxon>Alphaproteobacteria</taxon>
        <taxon>Rhodobacterales</taxon>
        <taxon>Paracoccaceae</taxon>
        <taxon>Paralimibaculum</taxon>
    </lineage>
</organism>
<dbReference type="Gene3D" id="3.30.1950.10">
    <property type="entry name" value="wza like domain"/>
    <property type="match status" value="1"/>
</dbReference>
<evidence type="ECO:0000313" key="17">
    <source>
        <dbReference type="EMBL" id="GMG82331.1"/>
    </source>
</evidence>
<keyword evidence="14" id="KW-0449">Lipoprotein</keyword>
<keyword evidence="6" id="KW-0812">Transmembrane</keyword>
<evidence type="ECO:0000256" key="14">
    <source>
        <dbReference type="ARBA" id="ARBA00023288"/>
    </source>
</evidence>
<reference evidence="17 18" key="1">
    <citation type="submission" date="2023-04" db="EMBL/GenBank/DDBJ databases">
        <title>Marinoamorphus aggregata gen. nov., sp. Nov., isolate from tissue of brittle star Ophioplocus japonicus.</title>
        <authorList>
            <person name="Kawano K."/>
            <person name="Sawayama S."/>
            <person name="Nakagawa S."/>
        </authorList>
    </citation>
    <scope>NUCLEOTIDE SEQUENCE [LARGE SCALE GENOMIC DNA]</scope>
    <source>
        <strain evidence="17 18">NKW23</strain>
    </source>
</reference>
<keyword evidence="5" id="KW-0762">Sugar transport</keyword>
<dbReference type="EMBL" id="BSYI01000009">
    <property type="protein sequence ID" value="GMG82331.1"/>
    <property type="molecule type" value="Genomic_DNA"/>
</dbReference>
<dbReference type="InterPro" id="IPR003715">
    <property type="entry name" value="Poly_export_N"/>
</dbReference>
<dbReference type="Proteomes" id="UP001239909">
    <property type="component" value="Unassembled WGS sequence"/>
</dbReference>
<evidence type="ECO:0000259" key="15">
    <source>
        <dbReference type="Pfam" id="PF02563"/>
    </source>
</evidence>
<comment type="similarity">
    <text evidence="2">Belongs to the BexD/CtrA/VexA family.</text>
</comment>
<dbReference type="Pfam" id="PF22461">
    <property type="entry name" value="SLBB_2"/>
    <property type="match status" value="1"/>
</dbReference>
<keyword evidence="11" id="KW-0472">Membrane</keyword>
<evidence type="ECO:0000256" key="4">
    <source>
        <dbReference type="ARBA" id="ARBA00022452"/>
    </source>
</evidence>
<dbReference type="PANTHER" id="PTHR33619">
    <property type="entry name" value="POLYSACCHARIDE EXPORT PROTEIN GFCE-RELATED"/>
    <property type="match status" value="1"/>
</dbReference>
<keyword evidence="18" id="KW-1185">Reference proteome</keyword>
<accession>A0ABQ6LIT4</accession>
<feature type="domain" description="SLBB" evidence="16">
    <location>
        <begin position="189"/>
        <end position="267"/>
    </location>
</feature>
<evidence type="ECO:0000256" key="5">
    <source>
        <dbReference type="ARBA" id="ARBA00022597"/>
    </source>
</evidence>
<evidence type="ECO:0000256" key="2">
    <source>
        <dbReference type="ARBA" id="ARBA00009450"/>
    </source>
</evidence>
<name>A0ABQ6LIT4_9RHOB</name>
<keyword evidence="3" id="KW-0813">Transport</keyword>
<keyword evidence="9" id="KW-0406">Ion transport</keyword>
<evidence type="ECO:0000256" key="13">
    <source>
        <dbReference type="ARBA" id="ARBA00023237"/>
    </source>
</evidence>
<dbReference type="PANTHER" id="PTHR33619:SF3">
    <property type="entry name" value="POLYSACCHARIDE EXPORT PROTEIN GFCE-RELATED"/>
    <property type="match status" value="1"/>
</dbReference>
<evidence type="ECO:0000256" key="7">
    <source>
        <dbReference type="ARBA" id="ARBA00022729"/>
    </source>
</evidence>
<keyword evidence="10" id="KW-0626">Porin</keyword>
<keyword evidence="4" id="KW-1134">Transmembrane beta strand</keyword>
<keyword evidence="12" id="KW-0564">Palmitate</keyword>
<comment type="subcellular location">
    <subcellularLocation>
        <location evidence="1">Cell outer membrane</location>
        <topology evidence="1">Multi-pass membrane protein</topology>
    </subcellularLocation>
</comment>
<dbReference type="InterPro" id="IPR049712">
    <property type="entry name" value="Poly_export"/>
</dbReference>
<evidence type="ECO:0000256" key="8">
    <source>
        <dbReference type="ARBA" id="ARBA00023047"/>
    </source>
</evidence>
<sequence>MGACGVVYTVPDVGGNAVDSGTEYNVRVVPLSHETAAAANLDTYVPPRLPLAFQPDAVARVAAKGPPPPQLPALPAPSAPLESRPSFIPDRFPPLGTPQPYRIGVSDVVLLSVTSAATSVEALPGLLTAQAKRNGYVVQDDGAIAVPDAGRIRIAGLTMPEAEAAIFDALVAAGIDPTFSLEIAEFNSQRVAIGGEVRAPTLAPISLTPLYLHEAVELAGGLAVTDRSVAKVQLTRRGTTYQIGIERFREDPAARRIVLQDGDSIFVGSEFREDAAQLRFDQELALRSQRITTTEFALRLEELKATRESQARDRLRDAREVFEARLELGAVARDYAYVTGEVGSTKRFPLPFERSATLADVLFDDQRLSIQNSDFSAIYVLRPASDPTTPGALTAYHLDADNAVNLALATQLQMRPNDVVFVAEQPITSWNRAISQALPNLFITAASIATGN</sequence>
<dbReference type="Pfam" id="PF02563">
    <property type="entry name" value="Poly_export"/>
    <property type="match status" value="1"/>
</dbReference>
<evidence type="ECO:0000256" key="6">
    <source>
        <dbReference type="ARBA" id="ARBA00022692"/>
    </source>
</evidence>
<dbReference type="InterPro" id="IPR054765">
    <property type="entry name" value="SLBB_dom"/>
</dbReference>
<feature type="domain" description="Polysaccharide export protein N-terminal" evidence="15">
    <location>
        <begin position="97"/>
        <end position="183"/>
    </location>
</feature>
<evidence type="ECO:0000256" key="11">
    <source>
        <dbReference type="ARBA" id="ARBA00023136"/>
    </source>
</evidence>
<evidence type="ECO:0000256" key="9">
    <source>
        <dbReference type="ARBA" id="ARBA00023065"/>
    </source>
</evidence>
<evidence type="ECO:0000256" key="1">
    <source>
        <dbReference type="ARBA" id="ARBA00004571"/>
    </source>
</evidence>
<keyword evidence="7" id="KW-0732">Signal</keyword>
<evidence type="ECO:0008006" key="19">
    <source>
        <dbReference type="Google" id="ProtNLM"/>
    </source>
</evidence>
<evidence type="ECO:0000313" key="18">
    <source>
        <dbReference type="Proteomes" id="UP001239909"/>
    </source>
</evidence>
<evidence type="ECO:0000259" key="16">
    <source>
        <dbReference type="Pfam" id="PF22461"/>
    </source>
</evidence>
<evidence type="ECO:0000256" key="3">
    <source>
        <dbReference type="ARBA" id="ARBA00022448"/>
    </source>
</evidence>